<protein>
    <recommendedName>
        <fullName evidence="4">Flp pilus-assembly TadG-like N-terminal domain-containing protein</fullName>
    </recommendedName>
</protein>
<comment type="caution">
    <text evidence="2">The sequence shown here is derived from an EMBL/GenBank/DDBJ whole genome shotgun (WGS) entry which is preliminary data.</text>
</comment>
<dbReference type="Proteomes" id="UP001371305">
    <property type="component" value="Unassembled WGS sequence"/>
</dbReference>
<sequence>MKTRFQSRAASRGYISYILVLTVGTMLTVLTLSAYKYAGSSQTIQKETQLRVDYQEKEDEVLRGIVNIVPNRAMKAMQSGSNTSGAARDALRWRNIFSDALDQAGTRSSITAALATQIGGSKAIMANTGDVAVYTDDVKDASGNVTQASNIENVFDAIDPETGIISAGIGRSLGTGFPAPLETANSNVTSRDPVYPIISTTKVYGNLAQSSLPLSVSSYPLYTKIPYPEIRFGYCAPGQLFVAKRNWWTFSLHLGEHANLLKSYARGDSQIGERDFILSIYEIPSQLAISAEAFTKIGTHADGTPWQHATIQGGIYATRAQVSNGMHVDRLMARRGLTLGSDVTIGSNTIDGNPLTPGTREKYEVTTGTYMPVALASDSGRASFVSINRGSDFFDRFAHTTETSTLSPTTWNNYSVGALQAAMRLDISAVTSATNRTPTALRFQYYKGGARQTLNLPLTTGPATGLAAGYIKVADDGQTYNFGTTLVDVAYGVSGGTFLYKTGVTGPITFNTATFGNPGTGTKAGYYKPVYPFEIKNLQGTKPCIAIYPKRLQAFLVSLGADGLDVNNSIAINVDYSTTGINLPAYKPNIPCTANDYGVLMTECDDLTPFTKGFSLVTNLRLYIGDDFNVVATTVPAGSGLAAPFYPPASLFAPEKRYGTDYDPYKVEVAGQIGHLKGDDGASSTPVNLLDFKMASEASAAAANIDVNLRPITHPAELPPITMMNWLVVLEERRKIFYTGAGAN</sequence>
<evidence type="ECO:0008006" key="4">
    <source>
        <dbReference type="Google" id="ProtNLM"/>
    </source>
</evidence>
<evidence type="ECO:0000256" key="1">
    <source>
        <dbReference type="SAM" id="Phobius"/>
    </source>
</evidence>
<evidence type="ECO:0000313" key="3">
    <source>
        <dbReference type="Proteomes" id="UP001371305"/>
    </source>
</evidence>
<keyword evidence="1" id="KW-0472">Membrane</keyword>
<accession>A0ABU9AQZ8</accession>
<feature type="transmembrane region" description="Helical" evidence="1">
    <location>
        <begin position="12"/>
        <end position="35"/>
    </location>
</feature>
<dbReference type="RefSeq" id="WP_341403556.1">
    <property type="nucleotide sequence ID" value="NZ_JBBUKT010000002.1"/>
</dbReference>
<proteinExistence type="predicted"/>
<keyword evidence="1" id="KW-0812">Transmembrane</keyword>
<dbReference type="EMBL" id="JBBUKT010000002">
    <property type="protein sequence ID" value="MEK7950143.1"/>
    <property type="molecule type" value="Genomic_DNA"/>
</dbReference>
<gene>
    <name evidence="2" type="ORF">WKV53_06540</name>
</gene>
<reference evidence="2 3" key="1">
    <citation type="submission" date="2024-04" db="EMBL/GenBank/DDBJ databases">
        <title>Luteolibacter sp. isolated from soil.</title>
        <authorList>
            <person name="An J."/>
        </authorList>
    </citation>
    <scope>NUCLEOTIDE SEQUENCE [LARGE SCALE GENOMIC DNA]</scope>
    <source>
        <strain evidence="2 3">Y139</strain>
    </source>
</reference>
<name>A0ABU9AQZ8_9BACT</name>
<organism evidence="2 3">
    <name type="scientific">Luteolibacter soli</name>
    <dbReference type="NCBI Taxonomy" id="3135280"/>
    <lineage>
        <taxon>Bacteria</taxon>
        <taxon>Pseudomonadati</taxon>
        <taxon>Verrucomicrobiota</taxon>
        <taxon>Verrucomicrobiia</taxon>
        <taxon>Verrucomicrobiales</taxon>
        <taxon>Verrucomicrobiaceae</taxon>
        <taxon>Luteolibacter</taxon>
    </lineage>
</organism>
<evidence type="ECO:0000313" key="2">
    <source>
        <dbReference type="EMBL" id="MEK7950143.1"/>
    </source>
</evidence>
<keyword evidence="3" id="KW-1185">Reference proteome</keyword>
<keyword evidence="1" id="KW-1133">Transmembrane helix</keyword>